<dbReference type="RefSeq" id="WP_176960113.1">
    <property type="nucleotide sequence ID" value="NZ_FNIX01000022.1"/>
</dbReference>
<accession>A0A1H0WTV6</accession>
<proteinExistence type="predicted"/>
<evidence type="ECO:0000313" key="2">
    <source>
        <dbReference type="Proteomes" id="UP000199691"/>
    </source>
</evidence>
<organism evidence="1 2">
    <name type="scientific">Lentzea jiangxiensis</name>
    <dbReference type="NCBI Taxonomy" id="641025"/>
    <lineage>
        <taxon>Bacteria</taxon>
        <taxon>Bacillati</taxon>
        <taxon>Actinomycetota</taxon>
        <taxon>Actinomycetes</taxon>
        <taxon>Pseudonocardiales</taxon>
        <taxon>Pseudonocardiaceae</taxon>
        <taxon>Lentzea</taxon>
    </lineage>
</organism>
<dbReference type="EMBL" id="FNIX01000022">
    <property type="protein sequence ID" value="SDP93656.1"/>
    <property type="molecule type" value="Genomic_DNA"/>
</dbReference>
<name>A0A1H0WTV6_9PSEU</name>
<keyword evidence="2" id="KW-1185">Reference proteome</keyword>
<protein>
    <submittedName>
        <fullName evidence="1">Biotin/methionine sulfoxide reductase</fullName>
    </submittedName>
</protein>
<dbReference type="Proteomes" id="UP000199691">
    <property type="component" value="Unassembled WGS sequence"/>
</dbReference>
<dbReference type="InterPro" id="IPR009010">
    <property type="entry name" value="Asp_de-COase-like_dom_sf"/>
</dbReference>
<evidence type="ECO:0000313" key="1">
    <source>
        <dbReference type="EMBL" id="SDP93656.1"/>
    </source>
</evidence>
<dbReference type="SUPFAM" id="SSF50692">
    <property type="entry name" value="ADC-like"/>
    <property type="match status" value="1"/>
</dbReference>
<gene>
    <name evidence="1" type="ORF">SAMN05421507_12274</name>
</gene>
<reference evidence="2" key="1">
    <citation type="submission" date="2016-10" db="EMBL/GenBank/DDBJ databases">
        <authorList>
            <person name="Varghese N."/>
            <person name="Submissions S."/>
        </authorList>
    </citation>
    <scope>NUCLEOTIDE SEQUENCE [LARGE SCALE GENOMIC DNA]</scope>
    <source>
        <strain evidence="2">CGMCC 4.6609</strain>
    </source>
</reference>
<dbReference type="AlphaFoldDB" id="A0A1H0WTV6"/>
<sequence>MTEQGVGLWLRRNGFTQGPSAHSVLVDVEPYDGPLPDVLAFAPPRLAPPT</sequence>